<dbReference type="GO" id="GO:0005737">
    <property type="term" value="C:cytoplasm"/>
    <property type="evidence" value="ECO:0007669"/>
    <property type="project" value="TreeGrafter"/>
</dbReference>
<feature type="domain" description="DNA methylase N-4/N-6" evidence="5">
    <location>
        <begin position="61"/>
        <end position="284"/>
    </location>
</feature>
<dbReference type="GO" id="GO:0032259">
    <property type="term" value="P:methylation"/>
    <property type="evidence" value="ECO:0007669"/>
    <property type="project" value="UniProtKB-KW"/>
</dbReference>
<dbReference type="GO" id="GO:0009007">
    <property type="term" value="F:site-specific DNA-methyltransferase (adenine-specific) activity"/>
    <property type="evidence" value="ECO:0007669"/>
    <property type="project" value="TreeGrafter"/>
</dbReference>
<keyword evidence="3" id="KW-0808">Transferase</keyword>
<proteinExistence type="inferred from homology"/>
<dbReference type="GO" id="GO:0003677">
    <property type="term" value="F:DNA binding"/>
    <property type="evidence" value="ECO:0007669"/>
    <property type="project" value="InterPro"/>
</dbReference>
<protein>
    <recommendedName>
        <fullName evidence="4">Methyltransferase</fullName>
        <ecNumber evidence="4">2.1.1.-</ecNumber>
    </recommendedName>
</protein>
<name>A0A1F4Q4I5_UNCSA</name>
<comment type="caution">
    <text evidence="6">The sequence shown here is derived from an EMBL/GenBank/DDBJ whole genome shotgun (WGS) entry which is preliminary data.</text>
</comment>
<dbReference type="PANTHER" id="PTHR13370:SF3">
    <property type="entry name" value="TRNA (GUANINE(10)-N2)-METHYLTRANSFERASE HOMOLOG"/>
    <property type="match status" value="1"/>
</dbReference>
<dbReference type="AlphaFoldDB" id="A0A1F4Q4I5"/>
<evidence type="ECO:0000256" key="1">
    <source>
        <dbReference type="ARBA" id="ARBA00006594"/>
    </source>
</evidence>
<dbReference type="SUPFAM" id="SSF53335">
    <property type="entry name" value="S-adenosyl-L-methionine-dependent methyltransferases"/>
    <property type="match status" value="1"/>
</dbReference>
<evidence type="ECO:0000256" key="4">
    <source>
        <dbReference type="RuleBase" id="RU362026"/>
    </source>
</evidence>
<evidence type="ECO:0000313" key="6">
    <source>
        <dbReference type="EMBL" id="OGB90861.1"/>
    </source>
</evidence>
<dbReference type="GO" id="GO:0008170">
    <property type="term" value="F:N-methyltransferase activity"/>
    <property type="evidence" value="ECO:0007669"/>
    <property type="project" value="InterPro"/>
</dbReference>
<evidence type="ECO:0000259" key="5">
    <source>
        <dbReference type="Pfam" id="PF01555"/>
    </source>
</evidence>
<dbReference type="Pfam" id="PF01555">
    <property type="entry name" value="N6_N4_Mtase"/>
    <property type="match status" value="1"/>
</dbReference>
<evidence type="ECO:0000256" key="3">
    <source>
        <dbReference type="ARBA" id="ARBA00022679"/>
    </source>
</evidence>
<dbReference type="InterPro" id="IPR029063">
    <property type="entry name" value="SAM-dependent_MTases_sf"/>
</dbReference>
<dbReference type="EC" id="2.1.1.-" evidence="4"/>
<organism evidence="6 7">
    <name type="scientific">candidate division WOR-1 bacterium RIFCSPHIGHO2_01_FULL_53_15</name>
    <dbReference type="NCBI Taxonomy" id="1802564"/>
    <lineage>
        <taxon>Bacteria</taxon>
        <taxon>Bacillati</taxon>
        <taxon>Saganbacteria</taxon>
    </lineage>
</organism>
<evidence type="ECO:0000313" key="7">
    <source>
        <dbReference type="Proteomes" id="UP000178724"/>
    </source>
</evidence>
<dbReference type="PANTHER" id="PTHR13370">
    <property type="entry name" value="RNA METHYLASE-RELATED"/>
    <property type="match status" value="1"/>
</dbReference>
<dbReference type="PRINTS" id="PR00508">
    <property type="entry name" value="S21N4MTFRASE"/>
</dbReference>
<gene>
    <name evidence="6" type="ORF">A2625_07465</name>
</gene>
<comment type="similarity">
    <text evidence="1 4">Belongs to the N(4)/N(6)-methyltransferase family.</text>
</comment>
<dbReference type="InterPro" id="IPR001091">
    <property type="entry name" value="RM_Methyltransferase"/>
</dbReference>
<accession>A0A1F4Q4I5</accession>
<reference evidence="6 7" key="1">
    <citation type="journal article" date="2016" name="Nat. Commun.">
        <title>Thousands of microbial genomes shed light on interconnected biogeochemical processes in an aquifer system.</title>
        <authorList>
            <person name="Anantharaman K."/>
            <person name="Brown C.T."/>
            <person name="Hug L.A."/>
            <person name="Sharon I."/>
            <person name="Castelle C.J."/>
            <person name="Probst A.J."/>
            <person name="Thomas B.C."/>
            <person name="Singh A."/>
            <person name="Wilkins M.J."/>
            <person name="Karaoz U."/>
            <person name="Brodie E.L."/>
            <person name="Williams K.H."/>
            <person name="Hubbard S.S."/>
            <person name="Banfield J.F."/>
        </authorList>
    </citation>
    <scope>NUCLEOTIDE SEQUENCE [LARGE SCALE GENOMIC DNA]</scope>
</reference>
<dbReference type="Proteomes" id="UP000178724">
    <property type="component" value="Unassembled WGS sequence"/>
</dbReference>
<dbReference type="Gene3D" id="3.40.50.150">
    <property type="entry name" value="Vaccinia Virus protein VP39"/>
    <property type="match status" value="1"/>
</dbReference>
<dbReference type="PROSITE" id="PS00092">
    <property type="entry name" value="N6_MTASE"/>
    <property type="match status" value="1"/>
</dbReference>
<sequence length="339" mass="39453">MNQEKQRAPRNQTILLDKSEINYYSKQLINLHKKASLKEIANTTINQDIFEAIKYLPDKFIDLLFVDPPYNLNKKFNIQDFREMETVEYEKYIDSWLSSLLRLLKPTASIYICGDWKSSSAIYNVMSKYFIIRNRITWEREKGRGALSNWKNCIEDIWYGTVSKEYHFDVDSVKLKRKVVAPYKDKDGNPKDWIDSEEGAFRITHPSNIWTDITIPYWSMAENTEHPTQKPEKLLAKIILASSKAGDLVFDPFLGSGTTSVVAKKLHRNYCGIEIDNYYACLAEKRLDIANDDKTIQGYHDGVFWERNSLGAQKRIKANDDHHIYGNSTLFEQFAGSMR</sequence>
<dbReference type="EMBL" id="METM01000003">
    <property type="protein sequence ID" value="OGB90861.1"/>
    <property type="molecule type" value="Genomic_DNA"/>
</dbReference>
<keyword evidence="2 6" id="KW-0489">Methyltransferase</keyword>
<evidence type="ECO:0000256" key="2">
    <source>
        <dbReference type="ARBA" id="ARBA00022603"/>
    </source>
</evidence>
<dbReference type="InterPro" id="IPR002052">
    <property type="entry name" value="DNA_methylase_N6_adenine_CS"/>
</dbReference>
<dbReference type="InterPro" id="IPR002941">
    <property type="entry name" value="DNA_methylase_N4/N6"/>
</dbReference>